<name>A0A1Q3AEC2_ZYGRO</name>
<dbReference type="GO" id="GO:0005783">
    <property type="term" value="C:endoplasmic reticulum"/>
    <property type="evidence" value="ECO:0007669"/>
    <property type="project" value="TreeGrafter"/>
</dbReference>
<evidence type="ECO:0000256" key="8">
    <source>
        <dbReference type="RuleBase" id="RU362025"/>
    </source>
</evidence>
<dbReference type="EC" id="2.1.1.41" evidence="2 8"/>
<evidence type="ECO:0000313" key="12">
    <source>
        <dbReference type="Proteomes" id="UP000187013"/>
    </source>
</evidence>
<reference evidence="11 12" key="1">
    <citation type="submission" date="2016-08" db="EMBL/GenBank/DDBJ databases">
        <title>Draft genome sequence of allopolyploid Zygosaccharomyces rouxii.</title>
        <authorList>
            <person name="Watanabe J."/>
            <person name="Uehara K."/>
            <person name="Mogi Y."/>
            <person name="Tsukioka Y."/>
        </authorList>
    </citation>
    <scope>NUCLEOTIDE SEQUENCE [LARGE SCALE GENOMIC DNA]</scope>
    <source>
        <strain evidence="11 12">NBRC 110957</strain>
    </source>
</reference>
<dbReference type="OrthoDB" id="540004at2759"/>
<feature type="region of interest" description="Disordered" evidence="9">
    <location>
        <begin position="1"/>
        <end position="29"/>
    </location>
</feature>
<dbReference type="PROSITE" id="PS51685">
    <property type="entry name" value="SAM_MT_ERG6_SMT"/>
    <property type="match status" value="1"/>
</dbReference>
<keyword evidence="8" id="KW-0756">Sterol biosynthesis</keyword>
<evidence type="ECO:0000256" key="5">
    <source>
        <dbReference type="ARBA" id="ARBA00022691"/>
    </source>
</evidence>
<gene>
    <name evidence="11" type="ORF">ZYGR_0AK05400</name>
</gene>
<evidence type="ECO:0000259" key="10">
    <source>
        <dbReference type="PROSITE" id="PS51685"/>
    </source>
</evidence>
<dbReference type="GO" id="GO:0032259">
    <property type="term" value="P:methylation"/>
    <property type="evidence" value="ECO:0007669"/>
    <property type="project" value="UniProtKB-KW"/>
</dbReference>
<keyword evidence="8" id="KW-0752">Steroid biosynthesis</keyword>
<comment type="function">
    <text evidence="8">Catalyzes the methyl transfer from S-adenosyl-methionine to the C-24 of zymosterol to form fecosterol.</text>
</comment>
<dbReference type="InterPro" id="IPR013705">
    <property type="entry name" value="Sterol_MeTrfase_C"/>
</dbReference>
<comment type="catalytic activity">
    <reaction evidence="8">
        <text>zymosterol + S-adenosyl-L-methionine = fecosterol + S-adenosyl-L-homocysteine + H(+)</text>
        <dbReference type="Rhea" id="RHEA:21128"/>
        <dbReference type="ChEBI" id="CHEBI:15378"/>
        <dbReference type="ChEBI" id="CHEBI:17038"/>
        <dbReference type="ChEBI" id="CHEBI:18252"/>
        <dbReference type="ChEBI" id="CHEBI:57856"/>
        <dbReference type="ChEBI" id="CHEBI:59789"/>
        <dbReference type="EC" id="2.1.1.41"/>
    </reaction>
</comment>
<proteinExistence type="inferred from homology"/>
<dbReference type="EMBL" id="BDGX01000037">
    <property type="protein sequence ID" value="GAV54038.1"/>
    <property type="molecule type" value="Genomic_DNA"/>
</dbReference>
<dbReference type="InterPro" id="IPR013216">
    <property type="entry name" value="Methyltransf_11"/>
</dbReference>
<keyword evidence="8" id="KW-1207">Sterol metabolism</keyword>
<dbReference type="GO" id="GO:0003838">
    <property type="term" value="F:sterol 24-C-methyltransferase activity"/>
    <property type="evidence" value="ECO:0007669"/>
    <property type="project" value="UniProtKB-EC"/>
</dbReference>
<evidence type="ECO:0000256" key="3">
    <source>
        <dbReference type="ARBA" id="ARBA00022603"/>
    </source>
</evidence>
<sequence>MTSTMQDTSELRRRQAQFTEELHGDDIGSKSGLSAFLSKNKSAQKEAVSKYLKHWDGKTDKEAENRRLEDYNEGTHSYYNVVTDFYEYGWGTSFHFSRFYKGENFHASVARHEHYLAYKAGIQEGDLVLDVGCGVGGPASEIARFTGCNIVGLNNNDYQVAKANWNAKKSQLHNQLQFVKGDFMHMDFDDNTFDKVYAIEATCHAPKLEGVYGEIYRVLKPGGTFAVYEWVMSDRYDESNPEHRKIAYEIEVGDGIPKMFPAQVARDALRNVGFEVTLAKDLAEEPNEVPWYYPLTGEWKYVQTLADLATFFRTSFFGRKFTTFMVYLMELLGIAPQGSTKVTLALEEAAVGLVAGGRSKLFTPMMLFIARKPEDNKHV</sequence>
<dbReference type="Pfam" id="PF08241">
    <property type="entry name" value="Methyltransf_11"/>
    <property type="match status" value="1"/>
</dbReference>
<feature type="domain" description="SAM-dependent methyltransferase Erg6/SMT-type" evidence="10">
    <location>
        <begin position="78"/>
        <end position="373"/>
    </location>
</feature>
<keyword evidence="5 7" id="KW-0949">S-adenosyl-L-methionine</keyword>
<protein>
    <recommendedName>
        <fullName evidence="2 8">Sterol 24-C-methyltransferase</fullName>
        <ecNumber evidence="2 8">2.1.1.41</ecNumber>
    </recommendedName>
    <alternativeName>
        <fullName evidence="8">Delta(24)-sterol C-methyltransferase</fullName>
    </alternativeName>
</protein>
<dbReference type="SUPFAM" id="SSF53335">
    <property type="entry name" value="S-adenosyl-L-methionine-dependent methyltransferases"/>
    <property type="match status" value="1"/>
</dbReference>
<evidence type="ECO:0000256" key="6">
    <source>
        <dbReference type="ARBA" id="ARBA00038188"/>
    </source>
</evidence>
<evidence type="ECO:0000256" key="4">
    <source>
        <dbReference type="ARBA" id="ARBA00022679"/>
    </source>
</evidence>
<keyword evidence="8" id="KW-0443">Lipid metabolism</keyword>
<dbReference type="PANTHER" id="PTHR44068">
    <property type="entry name" value="ZGC:194242"/>
    <property type="match status" value="1"/>
</dbReference>
<keyword evidence="3 7" id="KW-0489">Methyltransferase</keyword>
<keyword evidence="4 7" id="KW-0808">Transferase</keyword>
<dbReference type="InterPro" id="IPR029063">
    <property type="entry name" value="SAM-dependent_MTases_sf"/>
</dbReference>
<evidence type="ECO:0000256" key="2">
    <source>
        <dbReference type="ARBA" id="ARBA00011968"/>
    </source>
</evidence>
<keyword evidence="8" id="KW-0444">Lipid biosynthesis</keyword>
<dbReference type="InterPro" id="IPR050447">
    <property type="entry name" value="Erg6_SMT_methyltransf"/>
</dbReference>
<dbReference type="Gene3D" id="3.40.50.150">
    <property type="entry name" value="Vaccinia Virus protein VP39"/>
    <property type="match status" value="1"/>
</dbReference>
<dbReference type="InterPro" id="IPR030384">
    <property type="entry name" value="MeTrfase_SMT"/>
</dbReference>
<organism evidence="11 12">
    <name type="scientific">Zygosaccharomyces rouxii</name>
    <dbReference type="NCBI Taxonomy" id="4956"/>
    <lineage>
        <taxon>Eukaryota</taxon>
        <taxon>Fungi</taxon>
        <taxon>Dikarya</taxon>
        <taxon>Ascomycota</taxon>
        <taxon>Saccharomycotina</taxon>
        <taxon>Saccharomycetes</taxon>
        <taxon>Saccharomycetales</taxon>
        <taxon>Saccharomycetaceae</taxon>
        <taxon>Zygosaccharomyces</taxon>
    </lineage>
</organism>
<evidence type="ECO:0000256" key="7">
    <source>
        <dbReference type="PROSITE-ProRule" id="PRU01022"/>
    </source>
</evidence>
<comment type="similarity">
    <text evidence="6 7 8">Belongs to the class I-like SAM-binding methyltransferase superfamily. Erg6/SMT family.</text>
</comment>
<dbReference type="AlphaFoldDB" id="A0A1Q3AEC2"/>
<evidence type="ECO:0000256" key="9">
    <source>
        <dbReference type="SAM" id="MobiDB-lite"/>
    </source>
</evidence>
<comment type="caution">
    <text evidence="11">The sequence shown here is derived from an EMBL/GenBank/DDBJ whole genome shotgun (WGS) entry which is preliminary data.</text>
</comment>
<dbReference type="GO" id="GO:0006696">
    <property type="term" value="P:ergosterol biosynthetic process"/>
    <property type="evidence" value="ECO:0007669"/>
    <property type="project" value="TreeGrafter"/>
</dbReference>
<dbReference type="Pfam" id="PF08498">
    <property type="entry name" value="Sterol_MT_C"/>
    <property type="match status" value="1"/>
</dbReference>
<dbReference type="UniPathway" id="UPA00768">
    <property type="reaction ID" value="UER00760"/>
</dbReference>
<dbReference type="PANTHER" id="PTHR44068:SF1">
    <property type="entry name" value="HYPOTHETICAL LOC100005854"/>
    <property type="match status" value="1"/>
</dbReference>
<comment type="pathway">
    <text evidence="1 8">Steroid metabolism; ergosterol biosynthesis; ergosterol from zymosterol: step 1/5.</text>
</comment>
<dbReference type="CDD" id="cd02440">
    <property type="entry name" value="AdoMet_MTases"/>
    <property type="match status" value="1"/>
</dbReference>
<dbReference type="Proteomes" id="UP000187013">
    <property type="component" value="Unassembled WGS sequence"/>
</dbReference>
<accession>A0A1Q3AEC2</accession>
<evidence type="ECO:0000313" key="11">
    <source>
        <dbReference type="EMBL" id="GAV54038.1"/>
    </source>
</evidence>
<keyword evidence="8" id="KW-0753">Steroid metabolism</keyword>
<evidence type="ECO:0000256" key="1">
    <source>
        <dbReference type="ARBA" id="ARBA00005004"/>
    </source>
</evidence>